<dbReference type="InterPro" id="IPR050951">
    <property type="entry name" value="Retrovirus_Pol_polyprotein"/>
</dbReference>
<feature type="non-terminal residue" evidence="2">
    <location>
        <position position="175"/>
    </location>
</feature>
<dbReference type="EMBL" id="JAAPAO010002784">
    <property type="protein sequence ID" value="KAF4647204.1"/>
    <property type="molecule type" value="Genomic_DNA"/>
</dbReference>
<dbReference type="SUPFAM" id="SSF53098">
    <property type="entry name" value="Ribonuclease H-like"/>
    <property type="match status" value="1"/>
</dbReference>
<protein>
    <recommendedName>
        <fullName evidence="1">Integrase catalytic domain-containing protein</fullName>
    </recommendedName>
</protein>
<dbReference type="Pfam" id="PF17921">
    <property type="entry name" value="Integrase_H2C2"/>
    <property type="match status" value="1"/>
</dbReference>
<accession>A0A7J6KJT0</accession>
<sequence length="175" mass="19386">TQTGEVLAKKHPLIVDHHQLYVPSSCRPTLVDKLHTIFGHMGTTKLPGLISRDFYWPGLSGDARRYAKKCIVCARFKNSCLLRAGGLGTVPSKSPIPMEMIGVDLIGPMTSPSLADDPDHKIEYALVIVDSASKFVICRPLQSHDTDSTLEVLLDVFFEYGFPLLIISDRDGRFM</sequence>
<name>A0A7J6KJT0_PERCH</name>
<evidence type="ECO:0000313" key="3">
    <source>
        <dbReference type="Proteomes" id="UP000591131"/>
    </source>
</evidence>
<gene>
    <name evidence="2" type="ORF">FOL47_004924</name>
</gene>
<dbReference type="InterPro" id="IPR041588">
    <property type="entry name" value="Integrase_H2C2"/>
</dbReference>
<dbReference type="OrthoDB" id="2202254at2759"/>
<dbReference type="InterPro" id="IPR012337">
    <property type="entry name" value="RNaseH-like_sf"/>
</dbReference>
<comment type="caution">
    <text evidence="2">The sequence shown here is derived from an EMBL/GenBank/DDBJ whole genome shotgun (WGS) entry which is preliminary data.</text>
</comment>
<dbReference type="GO" id="GO:0003676">
    <property type="term" value="F:nucleic acid binding"/>
    <property type="evidence" value="ECO:0007669"/>
    <property type="project" value="InterPro"/>
</dbReference>
<dbReference type="PANTHER" id="PTHR37984">
    <property type="entry name" value="PROTEIN CBG26694"/>
    <property type="match status" value="1"/>
</dbReference>
<reference evidence="2 3" key="1">
    <citation type="submission" date="2020-04" db="EMBL/GenBank/DDBJ databases">
        <title>Perkinsus chesapeaki whole genome sequence.</title>
        <authorList>
            <person name="Bogema D.R."/>
        </authorList>
    </citation>
    <scope>NUCLEOTIDE SEQUENCE [LARGE SCALE GENOMIC DNA]</scope>
    <source>
        <strain evidence="2">ATCC PRA-425</strain>
    </source>
</reference>
<dbReference type="AlphaFoldDB" id="A0A7J6KJT0"/>
<dbReference type="Proteomes" id="UP000591131">
    <property type="component" value="Unassembled WGS sequence"/>
</dbReference>
<dbReference type="InterPro" id="IPR036397">
    <property type="entry name" value="RNaseH_sf"/>
</dbReference>
<keyword evidence="3" id="KW-1185">Reference proteome</keyword>
<dbReference type="Gene3D" id="1.10.340.70">
    <property type="match status" value="1"/>
</dbReference>
<dbReference type="GO" id="GO:0015074">
    <property type="term" value="P:DNA integration"/>
    <property type="evidence" value="ECO:0007669"/>
    <property type="project" value="InterPro"/>
</dbReference>
<dbReference type="FunFam" id="1.10.340.70:FF:000001">
    <property type="entry name" value="Retrovirus-related Pol polyprotein from transposon gypsy-like Protein"/>
    <property type="match status" value="1"/>
</dbReference>
<dbReference type="PROSITE" id="PS50994">
    <property type="entry name" value="INTEGRASE"/>
    <property type="match status" value="1"/>
</dbReference>
<dbReference type="PANTHER" id="PTHR37984:SF5">
    <property type="entry name" value="PROTEIN NYNRIN-LIKE"/>
    <property type="match status" value="1"/>
</dbReference>
<evidence type="ECO:0000313" key="2">
    <source>
        <dbReference type="EMBL" id="KAF4647204.1"/>
    </source>
</evidence>
<evidence type="ECO:0000259" key="1">
    <source>
        <dbReference type="PROSITE" id="PS50994"/>
    </source>
</evidence>
<feature type="non-terminal residue" evidence="2">
    <location>
        <position position="1"/>
    </location>
</feature>
<feature type="domain" description="Integrase catalytic" evidence="1">
    <location>
        <begin position="93"/>
        <end position="175"/>
    </location>
</feature>
<dbReference type="Gene3D" id="3.30.420.10">
    <property type="entry name" value="Ribonuclease H-like superfamily/Ribonuclease H"/>
    <property type="match status" value="1"/>
</dbReference>
<dbReference type="InterPro" id="IPR001584">
    <property type="entry name" value="Integrase_cat-core"/>
</dbReference>
<proteinExistence type="predicted"/>
<organism evidence="2 3">
    <name type="scientific">Perkinsus chesapeaki</name>
    <name type="common">Clam parasite</name>
    <name type="synonym">Perkinsus andrewsi</name>
    <dbReference type="NCBI Taxonomy" id="330153"/>
    <lineage>
        <taxon>Eukaryota</taxon>
        <taxon>Sar</taxon>
        <taxon>Alveolata</taxon>
        <taxon>Perkinsozoa</taxon>
        <taxon>Perkinsea</taxon>
        <taxon>Perkinsida</taxon>
        <taxon>Perkinsidae</taxon>
        <taxon>Perkinsus</taxon>
    </lineage>
</organism>